<accession>A0A2S7CQM0</accession>
<reference evidence="11" key="2">
    <citation type="submission" date="2016-08" db="EMBL/GenBank/DDBJ databases">
        <authorList>
            <person name="Merda D."/>
            <person name="Briand M."/>
            <person name="Taghouti G."/>
            <person name="Carrere S."/>
            <person name="Gouzy J."/>
            <person name="Portier P."/>
            <person name="Jacques M.-A."/>
            <person name="Fischer-Le Saux M."/>
        </authorList>
    </citation>
    <scope>NUCLEOTIDE SEQUENCE [LARGE SCALE GENOMIC DNA]</scope>
    <source>
        <strain evidence="11">CFBP4643</strain>
    </source>
</reference>
<evidence type="ECO:0000256" key="6">
    <source>
        <dbReference type="ARBA" id="ARBA00023136"/>
    </source>
</evidence>
<protein>
    <recommendedName>
        <fullName evidence="8">Trimeric autotransporter adhesin YadA-like C-terminal membrane anchor domain-containing protein</fullName>
    </recommendedName>
</protein>
<keyword evidence="6" id="KW-0472">Membrane</keyword>
<dbReference type="Pfam" id="PF03895">
    <property type="entry name" value="YadA_anchor"/>
    <property type="match status" value="1"/>
</dbReference>
<evidence type="ECO:0000313" key="10">
    <source>
        <dbReference type="EMBL" id="PPU64628.1"/>
    </source>
</evidence>
<reference evidence="9" key="1">
    <citation type="submission" date="2016-08" db="EMBL/GenBank/DDBJ databases">
        <authorList>
            <person name="Seilhamer J.J."/>
        </authorList>
    </citation>
    <scope>NUCLEOTIDE SEQUENCE [LARGE SCALE GENOMIC DNA]</scope>
    <source>
        <strain evidence="9">CFBP4643</strain>
    </source>
</reference>
<feature type="non-terminal residue" evidence="9">
    <location>
        <position position="1"/>
    </location>
</feature>
<dbReference type="Gene3D" id="3.30.1300.30">
    <property type="entry name" value="GSPII I/J protein-like"/>
    <property type="match status" value="1"/>
</dbReference>
<keyword evidence="7" id="KW-0998">Cell outer membrane</keyword>
<evidence type="ECO:0000256" key="3">
    <source>
        <dbReference type="ARBA" id="ARBA00022452"/>
    </source>
</evidence>
<evidence type="ECO:0000256" key="5">
    <source>
        <dbReference type="ARBA" id="ARBA00022729"/>
    </source>
</evidence>
<keyword evidence="3" id="KW-1134">Transmembrane beta strand</keyword>
<evidence type="ECO:0000256" key="4">
    <source>
        <dbReference type="ARBA" id="ARBA00022692"/>
    </source>
</evidence>
<evidence type="ECO:0000313" key="11">
    <source>
        <dbReference type="Proteomes" id="UP000238191"/>
    </source>
</evidence>
<evidence type="ECO:0000313" key="9">
    <source>
        <dbReference type="EMBL" id="PPU63873.1"/>
    </source>
</evidence>
<dbReference type="GO" id="GO:0009986">
    <property type="term" value="C:cell surface"/>
    <property type="evidence" value="ECO:0007669"/>
    <property type="project" value="UniProtKB-SubCell"/>
</dbReference>
<name>A0A2S7CQM0_9XANT</name>
<feature type="domain" description="Trimeric autotransporter adhesin YadA-like C-terminal membrane anchor" evidence="8">
    <location>
        <begin position="2"/>
        <end position="51"/>
    </location>
</feature>
<dbReference type="RefSeq" id="WP_180322139.1">
    <property type="nucleotide sequence ID" value="NZ_MDEI01000031.1"/>
</dbReference>
<dbReference type="EMBL" id="MDEI01000040">
    <property type="protein sequence ID" value="PPU63873.1"/>
    <property type="molecule type" value="Genomic_DNA"/>
</dbReference>
<organism evidence="9 11">
    <name type="scientific">Xanthomonas pisi</name>
    <dbReference type="NCBI Taxonomy" id="56457"/>
    <lineage>
        <taxon>Bacteria</taxon>
        <taxon>Pseudomonadati</taxon>
        <taxon>Pseudomonadota</taxon>
        <taxon>Gammaproteobacteria</taxon>
        <taxon>Lysobacterales</taxon>
        <taxon>Lysobacteraceae</taxon>
        <taxon>Xanthomonas</taxon>
    </lineage>
</organism>
<comment type="subcellular location">
    <subcellularLocation>
        <location evidence="2">Cell outer membrane</location>
    </subcellularLocation>
    <subcellularLocation>
        <location evidence="1">Cell surface</location>
    </subcellularLocation>
</comment>
<dbReference type="SUPFAM" id="SSF54523">
    <property type="entry name" value="Pili subunits"/>
    <property type="match status" value="1"/>
</dbReference>
<evidence type="ECO:0000256" key="2">
    <source>
        <dbReference type="ARBA" id="ARBA00004442"/>
    </source>
</evidence>
<proteinExistence type="predicted"/>
<evidence type="ECO:0000259" key="8">
    <source>
        <dbReference type="Pfam" id="PF03895"/>
    </source>
</evidence>
<keyword evidence="5" id="KW-0732">Signal</keyword>
<keyword evidence="11" id="KW-1185">Reference proteome</keyword>
<evidence type="ECO:0000256" key="7">
    <source>
        <dbReference type="ARBA" id="ARBA00023237"/>
    </source>
</evidence>
<dbReference type="InterPro" id="IPR005594">
    <property type="entry name" value="YadA_C"/>
</dbReference>
<sequence>NRIGAGVGFQNGESALSVGYQRAISPRATLTVGGALSGDDSSIGVGAGFGW</sequence>
<dbReference type="GO" id="GO:0009279">
    <property type="term" value="C:cell outer membrane"/>
    <property type="evidence" value="ECO:0007669"/>
    <property type="project" value="UniProtKB-SubCell"/>
</dbReference>
<gene>
    <name evidence="10" type="ORF">XpiCFBP4643_21875</name>
    <name evidence="9" type="ORF">XpiCFBP4643_22870</name>
</gene>
<evidence type="ECO:0000256" key="1">
    <source>
        <dbReference type="ARBA" id="ARBA00004241"/>
    </source>
</evidence>
<dbReference type="AlphaFoldDB" id="A0A2S7CQM0"/>
<dbReference type="EMBL" id="MDEI01000031">
    <property type="protein sequence ID" value="PPU64628.1"/>
    <property type="molecule type" value="Genomic_DNA"/>
</dbReference>
<keyword evidence="4" id="KW-0812">Transmembrane</keyword>
<comment type="caution">
    <text evidence="9">The sequence shown here is derived from an EMBL/GenBank/DDBJ whole genome shotgun (WGS) entry which is preliminary data.</text>
</comment>
<dbReference type="Proteomes" id="UP000238191">
    <property type="component" value="Unassembled WGS sequence"/>
</dbReference>
<dbReference type="InterPro" id="IPR045584">
    <property type="entry name" value="Pilin-like"/>
</dbReference>